<comment type="caution">
    <text evidence="7">The sequence shown here is derived from an EMBL/GenBank/DDBJ whole genome shotgun (WGS) entry which is preliminary data.</text>
</comment>
<dbReference type="SUPFAM" id="SSF53613">
    <property type="entry name" value="Ribokinase-like"/>
    <property type="match status" value="1"/>
</dbReference>
<dbReference type="PANTHER" id="PTHR10534:SF2">
    <property type="entry name" value="PYRIDOXAL KINASE"/>
    <property type="match status" value="1"/>
</dbReference>
<reference evidence="7 8" key="1">
    <citation type="submission" date="2021-11" db="EMBL/GenBank/DDBJ databases">
        <authorList>
            <person name="Depoorter E."/>
        </authorList>
    </citation>
    <scope>NUCLEOTIDE SEQUENCE [LARGE SCALE GENOMIC DNA]</scope>
    <source>
        <strain evidence="7 8">LMG 24289</strain>
    </source>
</reference>
<name>A0ABN8BEH8_9LACO</name>
<dbReference type="Proteomes" id="UP000789707">
    <property type="component" value="Unassembled WGS sequence"/>
</dbReference>
<feature type="domain" description="Pyridoxamine kinase/Phosphomethylpyrimidine kinase" evidence="6">
    <location>
        <begin position="22"/>
        <end position="250"/>
    </location>
</feature>
<protein>
    <recommendedName>
        <fullName evidence="1">pyridoxal kinase</fullName>
        <ecNumber evidence="1">2.7.1.35</ecNumber>
    </recommendedName>
</protein>
<accession>A0ABN8BEH8</accession>
<dbReference type="InterPro" id="IPR013749">
    <property type="entry name" value="PM/HMP-P_kinase-1"/>
</dbReference>
<evidence type="ECO:0000256" key="3">
    <source>
        <dbReference type="ARBA" id="ARBA00022741"/>
    </source>
</evidence>
<dbReference type="GO" id="GO:0008478">
    <property type="term" value="F:pyridoxal kinase activity"/>
    <property type="evidence" value="ECO:0007669"/>
    <property type="project" value="UniProtKB-EC"/>
</dbReference>
<evidence type="ECO:0000259" key="6">
    <source>
        <dbReference type="Pfam" id="PF08543"/>
    </source>
</evidence>
<dbReference type="Pfam" id="PF08543">
    <property type="entry name" value="Phos_pyr_kin"/>
    <property type="match status" value="1"/>
</dbReference>
<dbReference type="EC" id="2.7.1.35" evidence="1"/>
<gene>
    <name evidence="7" type="primary">pdxK</name>
    <name evidence="7" type="ORF">WFA24289_00069</name>
</gene>
<dbReference type="Gene3D" id="3.40.1190.20">
    <property type="match status" value="1"/>
</dbReference>
<dbReference type="InterPro" id="IPR004625">
    <property type="entry name" value="PyrdxlKinase"/>
</dbReference>
<organism evidence="7 8">
    <name type="scientific">Periweissella fabaria</name>
    <dbReference type="NCBI Taxonomy" id="546157"/>
    <lineage>
        <taxon>Bacteria</taxon>
        <taxon>Bacillati</taxon>
        <taxon>Bacillota</taxon>
        <taxon>Bacilli</taxon>
        <taxon>Lactobacillales</taxon>
        <taxon>Lactobacillaceae</taxon>
        <taxon>Periweissella</taxon>
    </lineage>
</organism>
<evidence type="ECO:0000256" key="5">
    <source>
        <dbReference type="ARBA" id="ARBA00022840"/>
    </source>
</evidence>
<dbReference type="InterPro" id="IPR029056">
    <property type="entry name" value="Ribokinase-like"/>
</dbReference>
<keyword evidence="5" id="KW-0067">ATP-binding</keyword>
<evidence type="ECO:0000313" key="8">
    <source>
        <dbReference type="Proteomes" id="UP000789707"/>
    </source>
</evidence>
<keyword evidence="3" id="KW-0547">Nucleotide-binding</keyword>
<evidence type="ECO:0000313" key="7">
    <source>
        <dbReference type="EMBL" id="CAH0415771.1"/>
    </source>
</evidence>
<keyword evidence="2 7" id="KW-0808">Transferase</keyword>
<dbReference type="PANTHER" id="PTHR10534">
    <property type="entry name" value="PYRIDOXAL KINASE"/>
    <property type="match status" value="1"/>
</dbReference>
<evidence type="ECO:0000256" key="1">
    <source>
        <dbReference type="ARBA" id="ARBA00012104"/>
    </source>
</evidence>
<keyword evidence="8" id="KW-1185">Reference proteome</keyword>
<evidence type="ECO:0000256" key="2">
    <source>
        <dbReference type="ARBA" id="ARBA00022679"/>
    </source>
</evidence>
<evidence type="ECO:0000256" key="4">
    <source>
        <dbReference type="ARBA" id="ARBA00022777"/>
    </source>
</evidence>
<dbReference type="EMBL" id="CAKKNS010000001">
    <property type="protein sequence ID" value="CAH0415771.1"/>
    <property type="molecule type" value="Genomic_DNA"/>
</dbReference>
<dbReference type="RefSeq" id="WP_230095854.1">
    <property type="nucleotide sequence ID" value="NZ_CAKKNS010000001.1"/>
</dbReference>
<keyword evidence="4 7" id="KW-0418">Kinase</keyword>
<proteinExistence type="predicted"/>
<sequence length="275" mass="29601">MKATLIAEDFSAVGQISMVAALNIFSAFGITTVAMPTTILSTQTEAFGTPVASSTLQWSQAAAAHWQAVPDITIDSALVGYVGNVATVHQVQTELMRLRPKLVVIDPVMGDQDQLYPDFDTTYVEAIQELVQVATVITPNWTELQLLTNQPLGQKPTISNVALLINQLKHQHKGAYVVVTGINFDDAVAIAYQDDSGQIQYIKQTKFPGHFYGAGDVFSALLCGYLQRETSFAKAVQAAASGVHLVIATTATLPVDNRKFGLQLAPVLAKIALQK</sequence>